<evidence type="ECO:0000313" key="2">
    <source>
        <dbReference type="EMBL" id="GGA89099.1"/>
    </source>
</evidence>
<dbReference type="InterPro" id="IPR016181">
    <property type="entry name" value="Acyl_CoA_acyltransferase"/>
</dbReference>
<dbReference type="GO" id="GO:0016747">
    <property type="term" value="F:acyltransferase activity, transferring groups other than amino-acyl groups"/>
    <property type="evidence" value="ECO:0007669"/>
    <property type="project" value="InterPro"/>
</dbReference>
<dbReference type="InterPro" id="IPR032900">
    <property type="entry name" value="PanZ"/>
</dbReference>
<organism evidence="2 3">
    <name type="scientific">Neiella marina</name>
    <dbReference type="NCBI Taxonomy" id="508461"/>
    <lineage>
        <taxon>Bacteria</taxon>
        <taxon>Pseudomonadati</taxon>
        <taxon>Pseudomonadota</taxon>
        <taxon>Gammaproteobacteria</taxon>
        <taxon>Alteromonadales</taxon>
        <taxon>Echinimonadaceae</taxon>
        <taxon>Neiella</taxon>
    </lineage>
</organism>
<gene>
    <name evidence="2" type="primary">yhhK</name>
    <name evidence="2" type="ORF">GCM10011369_34090</name>
</gene>
<dbReference type="OrthoDB" id="5736859at2"/>
<accession>A0A8J2U9R4</accession>
<reference evidence="3" key="1">
    <citation type="journal article" date="2019" name="Int. J. Syst. Evol. Microbiol.">
        <title>The Global Catalogue of Microorganisms (GCM) 10K type strain sequencing project: providing services to taxonomists for standard genome sequencing and annotation.</title>
        <authorList>
            <consortium name="The Broad Institute Genomics Platform"/>
            <consortium name="The Broad Institute Genome Sequencing Center for Infectious Disease"/>
            <person name="Wu L."/>
            <person name="Ma J."/>
        </authorList>
    </citation>
    <scope>NUCLEOTIDE SEQUENCE [LARGE SCALE GENOMIC DNA]</scope>
    <source>
        <strain evidence="3">CGMCC 1.10130</strain>
    </source>
</reference>
<dbReference type="PROSITE" id="PS51186">
    <property type="entry name" value="GNAT"/>
    <property type="match status" value="1"/>
</dbReference>
<dbReference type="GO" id="GO:0015940">
    <property type="term" value="P:pantothenate biosynthetic process"/>
    <property type="evidence" value="ECO:0007669"/>
    <property type="project" value="InterPro"/>
</dbReference>
<dbReference type="InterPro" id="IPR040448">
    <property type="entry name" value="PanZ_GNAT"/>
</dbReference>
<feature type="domain" description="N-acetyltransferase" evidence="1">
    <location>
        <begin position="3"/>
        <end position="131"/>
    </location>
</feature>
<dbReference type="RefSeq" id="WP_087507445.1">
    <property type="nucleotide sequence ID" value="NZ_BMDX01000026.1"/>
</dbReference>
<protein>
    <submittedName>
        <fullName evidence="2">PanD maturation factor</fullName>
    </submittedName>
</protein>
<name>A0A8J2U9R4_9GAMM</name>
<dbReference type="Gene3D" id="3.40.630.30">
    <property type="match status" value="1"/>
</dbReference>
<dbReference type="Proteomes" id="UP000619743">
    <property type="component" value="Unassembled WGS sequence"/>
</dbReference>
<dbReference type="SUPFAM" id="SSF55729">
    <property type="entry name" value="Acyl-CoA N-acyltransferases (Nat)"/>
    <property type="match status" value="1"/>
</dbReference>
<dbReference type="Pfam" id="PF12568">
    <property type="entry name" value="PanZ"/>
    <property type="match status" value="1"/>
</dbReference>
<evidence type="ECO:0000313" key="3">
    <source>
        <dbReference type="Proteomes" id="UP000619743"/>
    </source>
</evidence>
<comment type="caution">
    <text evidence="2">The sequence shown here is derived from an EMBL/GenBank/DDBJ whole genome shotgun (WGS) entry which is preliminary data.</text>
</comment>
<keyword evidence="3" id="KW-1185">Reference proteome</keyword>
<dbReference type="InterPro" id="IPR000182">
    <property type="entry name" value="GNAT_dom"/>
</dbReference>
<evidence type="ECO:0000259" key="1">
    <source>
        <dbReference type="PROSITE" id="PS51186"/>
    </source>
</evidence>
<dbReference type="EMBL" id="BMDX01000026">
    <property type="protein sequence ID" value="GGA89099.1"/>
    <property type="molecule type" value="Genomic_DNA"/>
</dbReference>
<dbReference type="GO" id="GO:0031638">
    <property type="term" value="P:zymogen activation"/>
    <property type="evidence" value="ECO:0007669"/>
    <property type="project" value="InterPro"/>
</dbReference>
<dbReference type="NCBIfam" id="NF033213">
    <property type="entry name" value="matur_PanM"/>
    <property type="match status" value="1"/>
</dbReference>
<proteinExistence type="predicted"/>
<dbReference type="AlphaFoldDB" id="A0A8J2U9R4"/>
<sequence length="131" mass="14483">MRLTVLPLQQITPALCQDLAKLPLPDGVNDIESWLQQQQSEIWLATFNAKTIGLLLLSVSESLLKIDWLVVREATRRRGVGRYLLEQAVAAHDGVATVVEAKEGDIPQLQQYGFLTALGFTDQGGGRWGKK</sequence>